<evidence type="ECO:0000313" key="1">
    <source>
        <dbReference type="EnsemblMetazoa" id="ADIR008552-PA"/>
    </source>
</evidence>
<accession>A0A182NLM1</accession>
<proteinExistence type="predicted"/>
<keyword evidence="2" id="KW-1185">Reference proteome</keyword>
<name>A0A182NLM1_9DIPT</name>
<sequence>MTAAAAVTTTALPVDLSSVEAPPEYSEINEHEAIPLATIRASYGGGGVGQHQFKMAARPSTPPLESLLVSPGGPGYVELENYCNRLKENLQY</sequence>
<dbReference type="EnsemblMetazoa" id="ADIR008552-RA">
    <property type="protein sequence ID" value="ADIR008552-PA"/>
    <property type="gene ID" value="ADIR008552"/>
</dbReference>
<evidence type="ECO:0000313" key="2">
    <source>
        <dbReference type="Proteomes" id="UP000075884"/>
    </source>
</evidence>
<dbReference type="VEuPathDB" id="VectorBase:ADIR008552"/>
<dbReference type="Proteomes" id="UP000075884">
    <property type="component" value="Unassembled WGS sequence"/>
</dbReference>
<dbReference type="AlphaFoldDB" id="A0A182NLM1"/>
<dbReference type="STRING" id="7168.A0A182NLM1"/>
<reference evidence="1" key="2">
    <citation type="submission" date="2020-05" db="UniProtKB">
        <authorList>
            <consortium name="EnsemblMetazoa"/>
        </authorList>
    </citation>
    <scope>IDENTIFICATION</scope>
    <source>
        <strain evidence="1">WRAIR2</strain>
    </source>
</reference>
<protein>
    <submittedName>
        <fullName evidence="1">Uncharacterized protein</fullName>
    </submittedName>
</protein>
<reference evidence="2" key="1">
    <citation type="submission" date="2013-03" db="EMBL/GenBank/DDBJ databases">
        <title>The Genome Sequence of Anopheles dirus WRAIR2.</title>
        <authorList>
            <consortium name="The Broad Institute Genomics Platform"/>
            <person name="Neafsey D.E."/>
            <person name="Walton C."/>
            <person name="Walker B."/>
            <person name="Young S.K."/>
            <person name="Zeng Q."/>
            <person name="Gargeya S."/>
            <person name="Fitzgerald M."/>
            <person name="Haas B."/>
            <person name="Abouelleil A."/>
            <person name="Allen A.W."/>
            <person name="Alvarado L."/>
            <person name="Arachchi H.M."/>
            <person name="Berlin A.M."/>
            <person name="Chapman S.B."/>
            <person name="Gainer-Dewar J."/>
            <person name="Goldberg J."/>
            <person name="Griggs A."/>
            <person name="Gujja S."/>
            <person name="Hansen M."/>
            <person name="Howarth C."/>
            <person name="Imamovic A."/>
            <person name="Ireland A."/>
            <person name="Larimer J."/>
            <person name="McCowan C."/>
            <person name="Murphy C."/>
            <person name="Pearson M."/>
            <person name="Poon T.W."/>
            <person name="Priest M."/>
            <person name="Roberts A."/>
            <person name="Saif S."/>
            <person name="Shea T."/>
            <person name="Sisk P."/>
            <person name="Sykes S."/>
            <person name="Wortman J."/>
            <person name="Nusbaum C."/>
            <person name="Birren B."/>
        </authorList>
    </citation>
    <scope>NUCLEOTIDE SEQUENCE [LARGE SCALE GENOMIC DNA]</scope>
    <source>
        <strain evidence="2">WRAIR2</strain>
    </source>
</reference>
<organism evidence="1 2">
    <name type="scientific">Anopheles dirus</name>
    <dbReference type="NCBI Taxonomy" id="7168"/>
    <lineage>
        <taxon>Eukaryota</taxon>
        <taxon>Metazoa</taxon>
        <taxon>Ecdysozoa</taxon>
        <taxon>Arthropoda</taxon>
        <taxon>Hexapoda</taxon>
        <taxon>Insecta</taxon>
        <taxon>Pterygota</taxon>
        <taxon>Neoptera</taxon>
        <taxon>Endopterygota</taxon>
        <taxon>Diptera</taxon>
        <taxon>Nematocera</taxon>
        <taxon>Culicoidea</taxon>
        <taxon>Culicidae</taxon>
        <taxon>Anophelinae</taxon>
        <taxon>Anopheles</taxon>
    </lineage>
</organism>